<reference evidence="1 2" key="1">
    <citation type="submission" date="2016-07" db="EMBL/GenBank/DDBJ databases">
        <title>Pervasive Adenine N6-methylation of Active Genes in Fungi.</title>
        <authorList>
            <consortium name="DOE Joint Genome Institute"/>
            <person name="Mondo S.J."/>
            <person name="Dannebaum R.O."/>
            <person name="Kuo R.C."/>
            <person name="Labutti K."/>
            <person name="Haridas S."/>
            <person name="Kuo A."/>
            <person name="Salamov A."/>
            <person name="Ahrendt S.R."/>
            <person name="Lipzen A."/>
            <person name="Sullivan W."/>
            <person name="Andreopoulos W.B."/>
            <person name="Clum A."/>
            <person name="Lindquist E."/>
            <person name="Daum C."/>
            <person name="Ramamoorthy G.K."/>
            <person name="Gryganskyi A."/>
            <person name="Culley D."/>
            <person name="Magnuson J.K."/>
            <person name="James T.Y."/>
            <person name="O'Malley M.A."/>
            <person name="Stajich J.E."/>
            <person name="Spatafora J.W."/>
            <person name="Visel A."/>
            <person name="Grigoriev I.V."/>
        </authorList>
    </citation>
    <scope>NUCLEOTIDE SEQUENCE [LARGE SCALE GENOMIC DNA]</scope>
    <source>
        <strain evidence="1 2">NRRL 2496</strain>
    </source>
</reference>
<name>A0A1X2HLJ1_SYNRA</name>
<evidence type="ECO:0000313" key="1">
    <source>
        <dbReference type="EMBL" id="ORZ00142.1"/>
    </source>
</evidence>
<dbReference type="Proteomes" id="UP000242180">
    <property type="component" value="Unassembled WGS sequence"/>
</dbReference>
<proteinExistence type="predicted"/>
<comment type="caution">
    <text evidence="1">The sequence shown here is derived from an EMBL/GenBank/DDBJ whole genome shotgun (WGS) entry which is preliminary data.</text>
</comment>
<keyword evidence="2" id="KW-1185">Reference proteome</keyword>
<protein>
    <recommendedName>
        <fullName evidence="3">NAD(P)-binding domain-containing protein</fullName>
    </recommendedName>
</protein>
<organism evidence="1 2">
    <name type="scientific">Syncephalastrum racemosum</name>
    <name type="common">Filamentous fungus</name>
    <dbReference type="NCBI Taxonomy" id="13706"/>
    <lineage>
        <taxon>Eukaryota</taxon>
        <taxon>Fungi</taxon>
        <taxon>Fungi incertae sedis</taxon>
        <taxon>Mucoromycota</taxon>
        <taxon>Mucoromycotina</taxon>
        <taxon>Mucoromycetes</taxon>
        <taxon>Mucorales</taxon>
        <taxon>Syncephalastraceae</taxon>
        <taxon>Syncephalastrum</taxon>
    </lineage>
</organism>
<sequence length="177" mass="20011">MPNERIYVVGDNPTTEPIVRTLLANDIYVTLLCSPSTTTSAHQNHPRLTRLQGDRTLLEETLEGHNRLVLPNTMSWAYWCAYSAGVQQILDLSQARSSMIVALRPNRIDALPHKEYKHDLASLAVQILLGPVQDAIYHIQPAELPDKKKNEKCKPSKEKCAHNRLVLSFFMLLDSIN</sequence>
<dbReference type="EMBL" id="MCGN01000002">
    <property type="protein sequence ID" value="ORZ00142.1"/>
    <property type="molecule type" value="Genomic_DNA"/>
</dbReference>
<dbReference type="AlphaFoldDB" id="A0A1X2HLJ1"/>
<gene>
    <name evidence="1" type="ORF">BCR43DRAFT_511180</name>
</gene>
<accession>A0A1X2HLJ1</accession>
<evidence type="ECO:0000313" key="2">
    <source>
        <dbReference type="Proteomes" id="UP000242180"/>
    </source>
</evidence>
<dbReference type="InParanoid" id="A0A1X2HLJ1"/>
<evidence type="ECO:0008006" key="3">
    <source>
        <dbReference type="Google" id="ProtNLM"/>
    </source>
</evidence>